<protein>
    <submittedName>
        <fullName evidence="2">Uncharacterized protein</fullName>
    </submittedName>
</protein>
<proteinExistence type="predicted"/>
<dbReference type="WBParaSite" id="jg858">
    <property type="protein sequence ID" value="jg858"/>
    <property type="gene ID" value="jg858"/>
</dbReference>
<sequence length="60" mass="7152">DLNSIFDWKMRLGNQYMKVNLNNVVRGAQALFLQTEALLIKYYEMGFRNAMQFSPTEWFV</sequence>
<dbReference type="Proteomes" id="UP000887574">
    <property type="component" value="Unplaced"/>
</dbReference>
<keyword evidence="1" id="KW-1185">Reference proteome</keyword>
<reference evidence="2" key="1">
    <citation type="submission" date="2022-11" db="UniProtKB">
        <authorList>
            <consortium name="WormBaseParasite"/>
        </authorList>
    </citation>
    <scope>IDENTIFICATION</scope>
</reference>
<dbReference type="AlphaFoldDB" id="A0A915EST3"/>
<name>A0A915EST3_9BILA</name>
<accession>A0A915EST3</accession>
<evidence type="ECO:0000313" key="1">
    <source>
        <dbReference type="Proteomes" id="UP000887574"/>
    </source>
</evidence>
<evidence type="ECO:0000313" key="2">
    <source>
        <dbReference type="WBParaSite" id="jg858"/>
    </source>
</evidence>
<organism evidence="1 2">
    <name type="scientific">Ditylenchus dipsaci</name>
    <dbReference type="NCBI Taxonomy" id="166011"/>
    <lineage>
        <taxon>Eukaryota</taxon>
        <taxon>Metazoa</taxon>
        <taxon>Ecdysozoa</taxon>
        <taxon>Nematoda</taxon>
        <taxon>Chromadorea</taxon>
        <taxon>Rhabditida</taxon>
        <taxon>Tylenchina</taxon>
        <taxon>Tylenchomorpha</taxon>
        <taxon>Sphaerularioidea</taxon>
        <taxon>Anguinidae</taxon>
        <taxon>Anguininae</taxon>
        <taxon>Ditylenchus</taxon>
    </lineage>
</organism>